<reference evidence="8 9" key="1">
    <citation type="submission" date="2014-04" db="EMBL/GenBank/DDBJ databases">
        <authorList>
            <consortium name="DOE Joint Genome Institute"/>
            <person name="Kuo A."/>
            <person name="Kohler A."/>
            <person name="Nagy L.G."/>
            <person name="Floudas D."/>
            <person name="Copeland A."/>
            <person name="Barry K.W."/>
            <person name="Cichocki N."/>
            <person name="Veneault-Fourrey C."/>
            <person name="LaButti K."/>
            <person name="Lindquist E.A."/>
            <person name="Lipzen A."/>
            <person name="Lundell T."/>
            <person name="Morin E."/>
            <person name="Murat C."/>
            <person name="Sun H."/>
            <person name="Tunlid A."/>
            <person name="Henrissat B."/>
            <person name="Grigoriev I.V."/>
            <person name="Hibbett D.S."/>
            <person name="Martin F."/>
            <person name="Nordberg H.P."/>
            <person name="Cantor M.N."/>
            <person name="Hua S.X."/>
        </authorList>
    </citation>
    <scope>NUCLEOTIDE SEQUENCE [LARGE SCALE GENOMIC DNA]</scope>
    <source>
        <strain evidence="8 9">Foug A</strain>
    </source>
</reference>
<sequence>MYFWILLYILALTGIRVIFAQISDVGCSGGYSWANNVMGQNPCIVASSLESECVPGGFNVSALPPGTHYIGPNATQANPCECNTVVYSLISACGACQGEIFITWNAWSAECGNYTSNDLSQIPAPTDIVVPPWAFLAIGSDENWNQTAAYENSTAALLATPTQSSTTTSATSTPSASSSSHSNTGVIIGAAVASVVGFAILGFLIAFCVRRRAWRNNEERVDRYPLTGMVQSPSPSPFQRIYDTPATSVLYNPDDPNTFPKLGVPQDFFPPVSSQV</sequence>
<dbReference type="PANTHER" id="PTHR15549">
    <property type="entry name" value="PAIRED IMMUNOGLOBULIN-LIKE TYPE 2 RECEPTOR"/>
    <property type="match status" value="1"/>
</dbReference>
<dbReference type="AlphaFoldDB" id="A0A0C3E281"/>
<keyword evidence="3 6" id="KW-1133">Transmembrane helix</keyword>
<evidence type="ECO:0000313" key="9">
    <source>
        <dbReference type="Proteomes" id="UP000053989"/>
    </source>
</evidence>
<evidence type="ECO:0000256" key="4">
    <source>
        <dbReference type="ARBA" id="ARBA00023136"/>
    </source>
</evidence>
<keyword evidence="2 6" id="KW-0812">Transmembrane</keyword>
<organism evidence="8 9">
    <name type="scientific">Scleroderma citrinum Foug A</name>
    <dbReference type="NCBI Taxonomy" id="1036808"/>
    <lineage>
        <taxon>Eukaryota</taxon>
        <taxon>Fungi</taxon>
        <taxon>Dikarya</taxon>
        <taxon>Basidiomycota</taxon>
        <taxon>Agaricomycotina</taxon>
        <taxon>Agaricomycetes</taxon>
        <taxon>Agaricomycetidae</taxon>
        <taxon>Boletales</taxon>
        <taxon>Sclerodermatineae</taxon>
        <taxon>Sclerodermataceae</taxon>
        <taxon>Scleroderma</taxon>
    </lineage>
</organism>
<feature type="transmembrane region" description="Helical" evidence="6">
    <location>
        <begin position="186"/>
        <end position="209"/>
    </location>
</feature>
<feature type="region of interest" description="Disordered" evidence="5">
    <location>
        <begin position="161"/>
        <end position="182"/>
    </location>
</feature>
<feature type="non-terminal residue" evidence="8">
    <location>
        <position position="276"/>
    </location>
</feature>
<name>A0A0C3E281_9AGAM</name>
<dbReference type="PANTHER" id="PTHR15549:SF6">
    <property type="entry name" value="MID2 DOMAIN-CONTAINING PROTEIN"/>
    <property type="match status" value="1"/>
</dbReference>
<dbReference type="HOGENOM" id="CLU_053888_2_0_1"/>
<evidence type="ECO:0000256" key="1">
    <source>
        <dbReference type="ARBA" id="ARBA00004167"/>
    </source>
</evidence>
<dbReference type="InterPro" id="IPR051694">
    <property type="entry name" value="Immunoregulatory_rcpt-like"/>
</dbReference>
<accession>A0A0C3E281</accession>
<protein>
    <submittedName>
        <fullName evidence="8">Uncharacterized protein</fullName>
    </submittedName>
</protein>
<keyword evidence="7" id="KW-0732">Signal</keyword>
<comment type="subcellular location">
    <subcellularLocation>
        <location evidence="1">Membrane</location>
        <topology evidence="1">Single-pass membrane protein</topology>
    </subcellularLocation>
</comment>
<evidence type="ECO:0000256" key="6">
    <source>
        <dbReference type="SAM" id="Phobius"/>
    </source>
</evidence>
<dbReference type="Proteomes" id="UP000053989">
    <property type="component" value="Unassembled WGS sequence"/>
</dbReference>
<feature type="signal peptide" evidence="7">
    <location>
        <begin position="1"/>
        <end position="20"/>
    </location>
</feature>
<evidence type="ECO:0000313" key="8">
    <source>
        <dbReference type="EMBL" id="KIM62166.1"/>
    </source>
</evidence>
<dbReference type="GO" id="GO:0016020">
    <property type="term" value="C:membrane"/>
    <property type="evidence" value="ECO:0007669"/>
    <property type="project" value="UniProtKB-SubCell"/>
</dbReference>
<proteinExistence type="predicted"/>
<evidence type="ECO:0000256" key="2">
    <source>
        <dbReference type="ARBA" id="ARBA00022692"/>
    </source>
</evidence>
<dbReference type="EMBL" id="KN822045">
    <property type="protein sequence ID" value="KIM62166.1"/>
    <property type="molecule type" value="Genomic_DNA"/>
</dbReference>
<evidence type="ECO:0000256" key="7">
    <source>
        <dbReference type="SAM" id="SignalP"/>
    </source>
</evidence>
<dbReference type="STRING" id="1036808.A0A0C3E281"/>
<dbReference type="OrthoDB" id="3362711at2759"/>
<gene>
    <name evidence="8" type="ORF">SCLCIDRAFT_1215518</name>
</gene>
<evidence type="ECO:0000256" key="3">
    <source>
        <dbReference type="ARBA" id="ARBA00022989"/>
    </source>
</evidence>
<feature type="chain" id="PRO_5002176945" evidence="7">
    <location>
        <begin position="21"/>
        <end position="276"/>
    </location>
</feature>
<keyword evidence="4 6" id="KW-0472">Membrane</keyword>
<keyword evidence="9" id="KW-1185">Reference proteome</keyword>
<evidence type="ECO:0000256" key="5">
    <source>
        <dbReference type="SAM" id="MobiDB-lite"/>
    </source>
</evidence>
<dbReference type="GO" id="GO:0071944">
    <property type="term" value="C:cell periphery"/>
    <property type="evidence" value="ECO:0007669"/>
    <property type="project" value="UniProtKB-ARBA"/>
</dbReference>
<dbReference type="InParanoid" id="A0A0C3E281"/>
<reference evidence="9" key="2">
    <citation type="submission" date="2015-01" db="EMBL/GenBank/DDBJ databases">
        <title>Evolutionary Origins and Diversification of the Mycorrhizal Mutualists.</title>
        <authorList>
            <consortium name="DOE Joint Genome Institute"/>
            <consortium name="Mycorrhizal Genomics Consortium"/>
            <person name="Kohler A."/>
            <person name="Kuo A."/>
            <person name="Nagy L.G."/>
            <person name="Floudas D."/>
            <person name="Copeland A."/>
            <person name="Barry K.W."/>
            <person name="Cichocki N."/>
            <person name="Veneault-Fourrey C."/>
            <person name="LaButti K."/>
            <person name="Lindquist E.A."/>
            <person name="Lipzen A."/>
            <person name="Lundell T."/>
            <person name="Morin E."/>
            <person name="Murat C."/>
            <person name="Riley R."/>
            <person name="Ohm R."/>
            <person name="Sun H."/>
            <person name="Tunlid A."/>
            <person name="Henrissat B."/>
            <person name="Grigoriev I.V."/>
            <person name="Hibbett D.S."/>
            <person name="Martin F."/>
        </authorList>
    </citation>
    <scope>NUCLEOTIDE SEQUENCE [LARGE SCALE GENOMIC DNA]</scope>
    <source>
        <strain evidence="9">Foug A</strain>
    </source>
</reference>